<protein>
    <submittedName>
        <fullName evidence="2">Uncharacterized protein</fullName>
    </submittedName>
</protein>
<gene>
    <name evidence="2" type="ORF">F0562_022308</name>
</gene>
<name>A0A5J5BNK8_9ASTE</name>
<accession>A0A5J5BNK8</accession>
<dbReference type="Proteomes" id="UP000325577">
    <property type="component" value="Linkage Group LG11"/>
</dbReference>
<dbReference type="AlphaFoldDB" id="A0A5J5BNK8"/>
<sequence>MTHLAGRPPGSLRIAPVCLLSTSAVAPKRDSSSRCLPPAFRLGRSRSNSESNSLPSSTGRCLPHLRISPASALSLFHREDLPGMVSTGTNRTVVVIKGGKGVGEERPVAGGKGGDELVDLWVVGGGPGVVADVSPEFFFRGERVKVGRCAAGGGESWAVESGQDVCLKYVGMDGGDRRVSALIDGGSHRG</sequence>
<evidence type="ECO:0000313" key="2">
    <source>
        <dbReference type="EMBL" id="KAA8544296.1"/>
    </source>
</evidence>
<keyword evidence="3" id="KW-1185">Reference proteome</keyword>
<dbReference type="EMBL" id="CM018034">
    <property type="protein sequence ID" value="KAA8544296.1"/>
    <property type="molecule type" value="Genomic_DNA"/>
</dbReference>
<reference evidence="2 3" key="1">
    <citation type="submission" date="2019-09" db="EMBL/GenBank/DDBJ databases">
        <title>A chromosome-level genome assembly of the Chinese tupelo Nyssa sinensis.</title>
        <authorList>
            <person name="Yang X."/>
            <person name="Kang M."/>
            <person name="Yang Y."/>
            <person name="Xiong H."/>
            <person name="Wang M."/>
            <person name="Zhang Z."/>
            <person name="Wang Z."/>
            <person name="Wu H."/>
            <person name="Ma T."/>
            <person name="Liu J."/>
            <person name="Xi Z."/>
        </authorList>
    </citation>
    <scope>NUCLEOTIDE SEQUENCE [LARGE SCALE GENOMIC DNA]</scope>
    <source>
        <strain evidence="2">J267</strain>
        <tissue evidence="2">Leaf</tissue>
    </source>
</reference>
<feature type="compositionally biased region" description="Low complexity" evidence="1">
    <location>
        <begin position="45"/>
        <end position="57"/>
    </location>
</feature>
<organism evidence="2 3">
    <name type="scientific">Nyssa sinensis</name>
    <dbReference type="NCBI Taxonomy" id="561372"/>
    <lineage>
        <taxon>Eukaryota</taxon>
        <taxon>Viridiplantae</taxon>
        <taxon>Streptophyta</taxon>
        <taxon>Embryophyta</taxon>
        <taxon>Tracheophyta</taxon>
        <taxon>Spermatophyta</taxon>
        <taxon>Magnoliopsida</taxon>
        <taxon>eudicotyledons</taxon>
        <taxon>Gunneridae</taxon>
        <taxon>Pentapetalae</taxon>
        <taxon>asterids</taxon>
        <taxon>Cornales</taxon>
        <taxon>Nyssaceae</taxon>
        <taxon>Nyssa</taxon>
    </lineage>
</organism>
<feature type="region of interest" description="Disordered" evidence="1">
    <location>
        <begin position="28"/>
        <end position="60"/>
    </location>
</feature>
<evidence type="ECO:0000313" key="3">
    <source>
        <dbReference type="Proteomes" id="UP000325577"/>
    </source>
</evidence>
<proteinExistence type="predicted"/>
<evidence type="ECO:0000256" key="1">
    <source>
        <dbReference type="SAM" id="MobiDB-lite"/>
    </source>
</evidence>